<organism evidence="2 3">
    <name type="scientific">Methylogaea oryzae</name>
    <dbReference type="NCBI Taxonomy" id="1295382"/>
    <lineage>
        <taxon>Bacteria</taxon>
        <taxon>Pseudomonadati</taxon>
        <taxon>Pseudomonadota</taxon>
        <taxon>Gammaproteobacteria</taxon>
        <taxon>Methylococcales</taxon>
        <taxon>Methylococcaceae</taxon>
        <taxon>Methylogaea</taxon>
    </lineage>
</organism>
<dbReference type="Proteomes" id="UP000824988">
    <property type="component" value="Chromosome"/>
</dbReference>
<evidence type="ECO:0000313" key="3">
    <source>
        <dbReference type="Proteomes" id="UP000824988"/>
    </source>
</evidence>
<proteinExistence type="predicted"/>
<dbReference type="InterPro" id="IPR029044">
    <property type="entry name" value="Nucleotide-diphossugar_trans"/>
</dbReference>
<dbReference type="AlphaFoldDB" id="A0A8D4VN83"/>
<dbReference type="Pfam" id="PF00535">
    <property type="entry name" value="Glycos_transf_2"/>
    <property type="match status" value="1"/>
</dbReference>
<feature type="domain" description="Glycosyltransferase 2-like" evidence="1">
    <location>
        <begin position="16"/>
        <end position="143"/>
    </location>
</feature>
<dbReference type="Gene3D" id="3.90.550.10">
    <property type="entry name" value="Spore Coat Polysaccharide Biosynthesis Protein SpsA, Chain A"/>
    <property type="match status" value="1"/>
</dbReference>
<dbReference type="InterPro" id="IPR001173">
    <property type="entry name" value="Glyco_trans_2-like"/>
</dbReference>
<gene>
    <name evidence="2" type="ORF">MoryE10_16060</name>
</gene>
<dbReference type="SUPFAM" id="SSF53448">
    <property type="entry name" value="Nucleotide-diphospho-sugar transferases"/>
    <property type="match status" value="1"/>
</dbReference>
<evidence type="ECO:0000313" key="2">
    <source>
        <dbReference type="EMBL" id="BBL71000.1"/>
    </source>
</evidence>
<evidence type="ECO:0000259" key="1">
    <source>
        <dbReference type="Pfam" id="PF00535"/>
    </source>
</evidence>
<accession>A0A8D4VN83</accession>
<protein>
    <recommendedName>
        <fullName evidence="1">Glycosyltransferase 2-like domain-containing protein</fullName>
    </recommendedName>
</protein>
<dbReference type="PANTHER" id="PTHR48090">
    <property type="entry name" value="UNDECAPRENYL-PHOSPHATE 4-DEOXY-4-FORMAMIDO-L-ARABINOSE TRANSFERASE-RELATED"/>
    <property type="match status" value="1"/>
</dbReference>
<dbReference type="CDD" id="cd04179">
    <property type="entry name" value="DPM_DPG-synthase_like"/>
    <property type="match status" value="1"/>
</dbReference>
<dbReference type="KEGG" id="moz:MoryE10_16060"/>
<name>A0A8D4VN83_9GAMM</name>
<keyword evidence="3" id="KW-1185">Reference proteome</keyword>
<dbReference type="InterPro" id="IPR050256">
    <property type="entry name" value="Glycosyltransferase_2"/>
</dbReference>
<dbReference type="PANTHER" id="PTHR48090:SF7">
    <property type="entry name" value="RFBJ PROTEIN"/>
    <property type="match status" value="1"/>
</dbReference>
<dbReference type="EMBL" id="AP019782">
    <property type="protein sequence ID" value="BBL71000.1"/>
    <property type="molecule type" value="Genomic_DNA"/>
</dbReference>
<reference evidence="2" key="1">
    <citation type="submission" date="2019-06" db="EMBL/GenBank/DDBJ databases">
        <title>Complete genome sequence of Methylogaea oryzae strain JCM16910.</title>
        <authorList>
            <person name="Asakawa S."/>
        </authorList>
    </citation>
    <scope>NUCLEOTIDE SEQUENCE</scope>
    <source>
        <strain evidence="2">E10</strain>
    </source>
</reference>
<sequence>MFPRIPAPSTPNAGFDEIVVVDGGSTDGTVEYFTQRGVKVIGQSKRGRGEAFHLAFEQIKADAYIFFSPDGNEDPEDLPKFRKYLSEGADIVIASRMMKGARNEEDDQIFRWRKWANNAFNLMANIAFRKKGPFITDSINGYRAITKSATETLKLDASDYTIEYQMTMRAFKSGLKIAEFPTIEGNRIFGETQARSIPTGIRFLKAFYHELTH</sequence>